<accession>A0ABW8P8H9</accession>
<protein>
    <recommendedName>
        <fullName evidence="4">DUF304 domain-containing protein</fullName>
    </recommendedName>
</protein>
<feature type="transmembrane region" description="Helical" evidence="1">
    <location>
        <begin position="88"/>
        <end position="114"/>
    </location>
</feature>
<keyword evidence="1" id="KW-1133">Transmembrane helix</keyword>
<evidence type="ECO:0008006" key="4">
    <source>
        <dbReference type="Google" id="ProtNLM"/>
    </source>
</evidence>
<sequence length="209" mass="24553">MEKQLKLNVIWNREKLIVNDKHLSEVERETYIYDEIKSSANEIFFTNPNTMENVKKSYKYSITLFLIKILLLWLISNGGGFIVEKIGIVLLISLGITFIWILSIPFISFKTLVFNINEKSKKSKIFKINVLNSSSEILNLDFPMINRVVFKKFEKNTYVTFREKKSDIVSETAPIICIENTDLEQLQEIERLLERFLQNVNRTIEIVHL</sequence>
<proteinExistence type="predicted"/>
<keyword evidence="1" id="KW-0472">Membrane</keyword>
<comment type="caution">
    <text evidence="2">The sequence shown here is derived from an EMBL/GenBank/DDBJ whole genome shotgun (WGS) entry which is preliminary data.</text>
</comment>
<reference evidence="2 3" key="1">
    <citation type="submission" date="2024-02" db="EMBL/GenBank/DDBJ databases">
        <title>Comparative Genomic Analysis of Flavobacterium Species Causing Columnaris Disease of Freshwater Fish in Thailand: Insights into Virulence and Resistance Mechanisms.</title>
        <authorList>
            <person name="Nguyen D."/>
            <person name="Chokmangmeepisarn P."/>
            <person name="Khianchaikhan K."/>
            <person name="Morishita M."/>
            <person name="Bunnoy A."/>
            <person name="Rodkhum C."/>
        </authorList>
    </citation>
    <scope>NUCLEOTIDE SEQUENCE [LARGE SCALE GENOMIC DNA]</scope>
    <source>
        <strain evidence="2 3">CNRT2201</strain>
    </source>
</reference>
<evidence type="ECO:0000313" key="2">
    <source>
        <dbReference type="EMBL" id="MFK7000748.1"/>
    </source>
</evidence>
<dbReference type="RefSeq" id="WP_123902141.1">
    <property type="nucleotide sequence ID" value="NZ_JAZGZP010000009.1"/>
</dbReference>
<name>A0ABW8P8H9_9FLAO</name>
<keyword evidence="3" id="KW-1185">Reference proteome</keyword>
<evidence type="ECO:0000313" key="3">
    <source>
        <dbReference type="Proteomes" id="UP001621706"/>
    </source>
</evidence>
<dbReference type="Proteomes" id="UP001621706">
    <property type="component" value="Unassembled WGS sequence"/>
</dbReference>
<feature type="transmembrane region" description="Helical" evidence="1">
    <location>
        <begin position="58"/>
        <end position="76"/>
    </location>
</feature>
<evidence type="ECO:0000256" key="1">
    <source>
        <dbReference type="SAM" id="Phobius"/>
    </source>
</evidence>
<organism evidence="2 3">
    <name type="scientific">Flavobacterium oreochromis</name>
    <dbReference type="NCBI Taxonomy" id="2906078"/>
    <lineage>
        <taxon>Bacteria</taxon>
        <taxon>Pseudomonadati</taxon>
        <taxon>Bacteroidota</taxon>
        <taxon>Flavobacteriia</taxon>
        <taxon>Flavobacteriales</taxon>
        <taxon>Flavobacteriaceae</taxon>
        <taxon>Flavobacterium</taxon>
    </lineage>
</organism>
<keyword evidence="1" id="KW-0812">Transmembrane</keyword>
<gene>
    <name evidence="2" type="ORF">V3I07_07555</name>
</gene>
<dbReference type="EMBL" id="JAZGZP010000009">
    <property type="protein sequence ID" value="MFK7000748.1"/>
    <property type="molecule type" value="Genomic_DNA"/>
</dbReference>